<comment type="caution">
    <text evidence="1">The sequence shown here is derived from an EMBL/GenBank/DDBJ whole genome shotgun (WGS) entry which is preliminary data.</text>
</comment>
<evidence type="ECO:0000313" key="2">
    <source>
        <dbReference type="Proteomes" id="UP000831701"/>
    </source>
</evidence>
<keyword evidence="2" id="KW-1185">Reference proteome</keyword>
<dbReference type="Proteomes" id="UP000831701">
    <property type="component" value="Chromosome 11"/>
</dbReference>
<evidence type="ECO:0000313" key="1">
    <source>
        <dbReference type="EMBL" id="KAI3365901.1"/>
    </source>
</evidence>
<organism evidence="1 2">
    <name type="scientific">Scortum barcoo</name>
    <name type="common">barcoo grunter</name>
    <dbReference type="NCBI Taxonomy" id="214431"/>
    <lineage>
        <taxon>Eukaryota</taxon>
        <taxon>Metazoa</taxon>
        <taxon>Chordata</taxon>
        <taxon>Craniata</taxon>
        <taxon>Vertebrata</taxon>
        <taxon>Euteleostomi</taxon>
        <taxon>Actinopterygii</taxon>
        <taxon>Neopterygii</taxon>
        <taxon>Teleostei</taxon>
        <taxon>Neoteleostei</taxon>
        <taxon>Acanthomorphata</taxon>
        <taxon>Eupercaria</taxon>
        <taxon>Centrarchiformes</taxon>
        <taxon>Terapontoidei</taxon>
        <taxon>Terapontidae</taxon>
        <taxon>Scortum</taxon>
    </lineage>
</organism>
<sequence length="217" mass="23041">MVAGIKTTACITGIVNLVRQCPHAYWEVFQAPGGGPGEDPGHAGDYWPFSTSTYSAFGWLGSPTARLDSTQFRSFSITIEYQYHLSVGGGSFGDPDLLDVSGIDYKPDGGRSGGGGAVDPGYDPQGGFGFNLGGALRPAFNTVIPDKPDTEAPQPVDYPHRCAIGSETSSPTGLRCDCSAIHSTNTIVKFADDTTIVGLISDNDETHYREEIQQLTQ</sequence>
<proteinExistence type="predicted"/>
<dbReference type="EMBL" id="CM041541">
    <property type="protein sequence ID" value="KAI3365901.1"/>
    <property type="molecule type" value="Genomic_DNA"/>
</dbReference>
<protein>
    <submittedName>
        <fullName evidence="1">Uncharacterized protein</fullName>
    </submittedName>
</protein>
<gene>
    <name evidence="1" type="ORF">L3Q82_000722</name>
</gene>
<accession>A0ACB8WDU1</accession>
<name>A0ACB8WDU1_9TELE</name>
<reference evidence="1" key="1">
    <citation type="submission" date="2022-04" db="EMBL/GenBank/DDBJ databases">
        <title>Jade perch genome.</title>
        <authorList>
            <person name="Chao B."/>
        </authorList>
    </citation>
    <scope>NUCLEOTIDE SEQUENCE</scope>
    <source>
        <strain evidence="1">CB-2022</strain>
    </source>
</reference>